<dbReference type="GO" id="GO:0045053">
    <property type="term" value="P:protein retention in Golgi apparatus"/>
    <property type="evidence" value="ECO:0007669"/>
    <property type="project" value="TreeGrafter"/>
</dbReference>
<name>D8M4J9_BLAHO</name>
<proteinExistence type="inferred from homology"/>
<evidence type="ECO:0000313" key="4">
    <source>
        <dbReference type="Proteomes" id="UP000008312"/>
    </source>
</evidence>
<sequence length="825" mass="92611">MLLLTVGLDSSISLTSSMDVSLLLKVLDLRLTQCDMDDLMPIHDVNDILQSWNCDMTIRVQNSFKDITVSVTDTSNMIVSIGYRDLLIVTHCMDELKPDVRSEGTAPRPFSPDEPTSSFPILKLPTLVSASLPFSLNLDLQLHPLQVTVVNDVGDVEVPFVLLHLQDLHLSLDFKQQLVFLLTFSLSADFYNLVRVAWEPLLEPWELMIQMVQRSGAEENRVKARDAKSSVTIHADHIINVMISTDFCSSAIHFLRDLSHCESTTTFTNGYYMSIENKLDLPCTFEVIYDGGISRQLEIIRSQWSLLDDRSHQLLIEGLLYVCVGEKVEMRWVELYQVEPRVRVYSAFATEAGQPRELIGCSVEGSVSVEEGVLFSCVVGEEKLLFLSRNEQEIEAWKRALQVAPKEFQHESVDSEIVIPAGGMKRTTLPAHPTSLPSATESYNQRIVALRVENFRRVEFCCDSEGDLPFSLYTQNGEYCYDIVVRLINRNGLRVMMLIPMLWMTNFTSSPVLCHFTQETSDSETPVAHQSQRKQINLEHLTDNYFGVPVPFKSPYYDSVSHVVSVCHGVWRDDSAKTVAASESLYCPLHLGMKGRCMLGNPNGYCALSIEDITSLNFRRICLNIGNSVDPHYVLVRSVVHSVESESLNALPIPPTPKAKSDILEKLNSQMVNGIAGNVGNRRSLFEIVVLPVLVLKNLLPIDLEYHIVMHSKGIIETGMIASGKEVELACIDGANSNQYGIQLRPTGNQFVWNQGLIPIVTEGNGEYALTDIENSRCALRYVYSFEQNGSPSSQYLLLSIYSPFWIVNRTPDLLLSAFLFLSTL</sequence>
<dbReference type="Proteomes" id="UP000008312">
    <property type="component" value="Unassembled WGS sequence"/>
</dbReference>
<gene>
    <name evidence="3" type="ORF">GSBLH_T00006541001</name>
</gene>
<accession>D8M4J9</accession>
<dbReference type="Pfam" id="PF25036">
    <property type="entry name" value="VPS13_VAB"/>
    <property type="match status" value="1"/>
</dbReference>
<feature type="domain" description="Vacuolar protein sorting-associated protein 13 VPS13 adaptor binding" evidence="2">
    <location>
        <begin position="686"/>
        <end position="812"/>
    </location>
</feature>
<evidence type="ECO:0000313" key="3">
    <source>
        <dbReference type="EMBL" id="CBK22988.2"/>
    </source>
</evidence>
<protein>
    <recommendedName>
        <fullName evidence="2">Vacuolar protein sorting-associated protein 13 VPS13 adaptor binding domain-containing protein</fullName>
    </recommendedName>
</protein>
<dbReference type="AlphaFoldDB" id="D8M4J9"/>
<dbReference type="PANTHER" id="PTHR16166:SF93">
    <property type="entry name" value="INTERMEMBRANE LIPID TRANSFER PROTEIN VPS13"/>
    <property type="match status" value="1"/>
</dbReference>
<evidence type="ECO:0000259" key="2">
    <source>
        <dbReference type="Pfam" id="PF25036"/>
    </source>
</evidence>
<dbReference type="GO" id="GO:0006623">
    <property type="term" value="P:protein targeting to vacuole"/>
    <property type="evidence" value="ECO:0007669"/>
    <property type="project" value="TreeGrafter"/>
</dbReference>
<keyword evidence="4" id="KW-1185">Reference proteome</keyword>
<dbReference type="InterPro" id="IPR009543">
    <property type="entry name" value="VPS13_VAB"/>
</dbReference>
<dbReference type="RefSeq" id="XP_012897036.1">
    <property type="nucleotide sequence ID" value="XM_013041582.1"/>
</dbReference>
<comment type="similarity">
    <text evidence="1">Belongs to the VPS13 family.</text>
</comment>
<dbReference type="PANTHER" id="PTHR16166">
    <property type="entry name" value="VACUOLAR PROTEIN SORTING-ASSOCIATED PROTEIN VPS13"/>
    <property type="match status" value="1"/>
</dbReference>
<organism evidence="3">
    <name type="scientific">Blastocystis hominis</name>
    <dbReference type="NCBI Taxonomy" id="12968"/>
    <lineage>
        <taxon>Eukaryota</taxon>
        <taxon>Sar</taxon>
        <taxon>Stramenopiles</taxon>
        <taxon>Bigyra</taxon>
        <taxon>Opalozoa</taxon>
        <taxon>Opalinata</taxon>
        <taxon>Blastocystidae</taxon>
        <taxon>Blastocystis</taxon>
    </lineage>
</organism>
<dbReference type="EMBL" id="FN668653">
    <property type="protein sequence ID" value="CBK22988.2"/>
    <property type="molecule type" value="Genomic_DNA"/>
</dbReference>
<dbReference type="GeneID" id="24922665"/>
<dbReference type="InterPro" id="IPR026847">
    <property type="entry name" value="VPS13"/>
</dbReference>
<evidence type="ECO:0000256" key="1">
    <source>
        <dbReference type="ARBA" id="ARBA00006545"/>
    </source>
</evidence>
<reference evidence="3" key="1">
    <citation type="submission" date="2010-02" db="EMBL/GenBank/DDBJ databases">
        <title>Sequencing and annotation of the Blastocystis hominis genome.</title>
        <authorList>
            <person name="Wincker P."/>
        </authorList>
    </citation>
    <scope>NUCLEOTIDE SEQUENCE</scope>
    <source>
        <strain evidence="3">Singapore isolate B</strain>
    </source>
</reference>
<dbReference type="InParanoid" id="D8M4J9"/>